<evidence type="ECO:0000313" key="8">
    <source>
        <dbReference type="Proteomes" id="UP000001307"/>
    </source>
</evidence>
<keyword evidence="3" id="KW-0288">FMN</keyword>
<evidence type="ECO:0000313" key="7">
    <source>
        <dbReference type="EMBL" id="CBY24415.1"/>
    </source>
</evidence>
<evidence type="ECO:0000256" key="5">
    <source>
        <dbReference type="ARBA" id="ARBA00023002"/>
    </source>
</evidence>
<dbReference type="InterPro" id="IPR035587">
    <property type="entry name" value="DUS-like_FMN-bd"/>
</dbReference>
<evidence type="ECO:0000256" key="4">
    <source>
        <dbReference type="ARBA" id="ARBA00022694"/>
    </source>
</evidence>
<dbReference type="Gene3D" id="3.20.20.70">
    <property type="entry name" value="Aldolase class I"/>
    <property type="match status" value="1"/>
</dbReference>
<keyword evidence="4" id="KW-0819">tRNA processing</keyword>
<dbReference type="AlphaFoldDB" id="E4XFF5"/>
<dbReference type="CDD" id="cd02801">
    <property type="entry name" value="DUS_like_FMN"/>
    <property type="match status" value="1"/>
</dbReference>
<dbReference type="InterPro" id="IPR052582">
    <property type="entry name" value="tRNA-DUS-like"/>
</dbReference>
<dbReference type="PANTHER" id="PTHR45936">
    <property type="entry name" value="TRNA-DIHYDROURIDINE(20) SYNTHASE [NAD(P)+]-LIKE"/>
    <property type="match status" value="1"/>
</dbReference>
<dbReference type="Proteomes" id="UP000001307">
    <property type="component" value="Unassembled WGS sequence"/>
</dbReference>
<dbReference type="GO" id="GO:0017150">
    <property type="term" value="F:tRNA dihydrouridine synthase activity"/>
    <property type="evidence" value="ECO:0007669"/>
    <property type="project" value="InterPro"/>
</dbReference>
<keyword evidence="8" id="KW-1185">Reference proteome</keyword>
<dbReference type="PANTHER" id="PTHR45936:SF1">
    <property type="entry name" value="TRNA-DIHYDROURIDINE(20) SYNTHASE [NAD(P)+]-LIKE"/>
    <property type="match status" value="1"/>
</dbReference>
<proteinExistence type="predicted"/>
<dbReference type="PROSITE" id="PS01136">
    <property type="entry name" value="UPF0034"/>
    <property type="match status" value="1"/>
</dbReference>
<protein>
    <recommendedName>
        <fullName evidence="6">DUS-like FMN-binding domain-containing protein</fullName>
    </recommendedName>
</protein>
<keyword evidence="5" id="KW-0560">Oxidoreductase</keyword>
<name>E4XFF5_OIKDI</name>
<accession>E4XFF5</accession>
<evidence type="ECO:0000256" key="1">
    <source>
        <dbReference type="ARBA" id="ARBA00001917"/>
    </source>
</evidence>
<organism evidence="7">
    <name type="scientific">Oikopleura dioica</name>
    <name type="common">Tunicate</name>
    <dbReference type="NCBI Taxonomy" id="34765"/>
    <lineage>
        <taxon>Eukaryota</taxon>
        <taxon>Metazoa</taxon>
        <taxon>Chordata</taxon>
        <taxon>Tunicata</taxon>
        <taxon>Appendicularia</taxon>
        <taxon>Copelata</taxon>
        <taxon>Oikopleuridae</taxon>
        <taxon>Oikopleura</taxon>
    </lineage>
</organism>
<dbReference type="InterPro" id="IPR013785">
    <property type="entry name" value="Aldolase_TIM"/>
</dbReference>
<dbReference type="InterPro" id="IPR018517">
    <property type="entry name" value="tRNA_hU_synthase_CS"/>
</dbReference>
<dbReference type="InParanoid" id="E4XFF5"/>
<dbReference type="EMBL" id="FN653045">
    <property type="protein sequence ID" value="CBY24415.1"/>
    <property type="molecule type" value="Genomic_DNA"/>
</dbReference>
<evidence type="ECO:0000259" key="6">
    <source>
        <dbReference type="Pfam" id="PF01207"/>
    </source>
</evidence>
<dbReference type="GO" id="GO:0005737">
    <property type="term" value="C:cytoplasm"/>
    <property type="evidence" value="ECO:0007669"/>
    <property type="project" value="TreeGrafter"/>
</dbReference>
<dbReference type="SUPFAM" id="SSF51395">
    <property type="entry name" value="FMN-linked oxidoreductases"/>
    <property type="match status" value="1"/>
</dbReference>
<keyword evidence="2" id="KW-0285">Flavoprotein</keyword>
<reference evidence="7" key="1">
    <citation type="journal article" date="2010" name="Science">
        <title>Plasticity of animal genome architecture unmasked by rapid evolution of a pelagic tunicate.</title>
        <authorList>
            <person name="Denoeud F."/>
            <person name="Henriet S."/>
            <person name="Mungpakdee S."/>
            <person name="Aury J.M."/>
            <person name="Da Silva C."/>
            <person name="Brinkmann H."/>
            <person name="Mikhaleva J."/>
            <person name="Olsen L.C."/>
            <person name="Jubin C."/>
            <person name="Canestro C."/>
            <person name="Bouquet J.M."/>
            <person name="Danks G."/>
            <person name="Poulain J."/>
            <person name="Campsteijn C."/>
            <person name="Adamski M."/>
            <person name="Cross I."/>
            <person name="Yadetie F."/>
            <person name="Muffato M."/>
            <person name="Louis A."/>
            <person name="Butcher S."/>
            <person name="Tsagkogeorga G."/>
            <person name="Konrad A."/>
            <person name="Singh S."/>
            <person name="Jensen M.F."/>
            <person name="Cong E.H."/>
            <person name="Eikeseth-Otteraa H."/>
            <person name="Noel B."/>
            <person name="Anthouard V."/>
            <person name="Porcel B.M."/>
            <person name="Kachouri-Lafond R."/>
            <person name="Nishino A."/>
            <person name="Ugolini M."/>
            <person name="Chourrout P."/>
            <person name="Nishida H."/>
            <person name="Aasland R."/>
            <person name="Huzurbazar S."/>
            <person name="Westhof E."/>
            <person name="Delsuc F."/>
            <person name="Lehrach H."/>
            <person name="Reinhardt R."/>
            <person name="Weissenbach J."/>
            <person name="Roy S.W."/>
            <person name="Artiguenave F."/>
            <person name="Postlethwait J.H."/>
            <person name="Manak J.R."/>
            <person name="Thompson E.M."/>
            <person name="Jaillon O."/>
            <person name="Du Pasquier L."/>
            <person name="Boudinot P."/>
            <person name="Liberles D.A."/>
            <person name="Volff J.N."/>
            <person name="Philippe H."/>
            <person name="Lenhard B."/>
            <person name="Roest Crollius H."/>
            <person name="Wincker P."/>
            <person name="Chourrout D."/>
        </authorList>
    </citation>
    <scope>NUCLEOTIDE SEQUENCE [LARGE SCALE GENOMIC DNA]</scope>
</reference>
<feature type="domain" description="DUS-like FMN-binding" evidence="6">
    <location>
        <begin position="6"/>
        <end position="264"/>
    </location>
</feature>
<dbReference type="Pfam" id="PF01207">
    <property type="entry name" value="Dus"/>
    <property type="match status" value="1"/>
</dbReference>
<sequence length="355" mass="39694">MYKGAILAPMVRIGTLPTRLLCLEEGADLVYTEEIIDHRLMDCRKFEHKNGLVEFKLTAEDNPVLQTCAKEKEKVILQLGTADPNRAVKAAKLCQDHISGVDVNMGCPKAYSTKGGMGAAMLKTPDLAESILKALVQELDIPVTCKIRCLKTLEETVEFAKRMEKTGIAALAIHGRQKTERSRADPCRSLWIAEVAKSLKIPVLANGGSGEIKSRSDIDEFQEKTGTAGVLVARAAMWNPSVFNKDGPRHVFEVVKRYCKLCLEYDFALEVMKYNVLSMLRDLQDKDPRGLATKPALSSKEIAECWGVVQEDKDGPNPKKKKLDCESVDREESYPYVHNHFKKLKQWEGIFNVLV</sequence>
<gene>
    <name evidence="7" type="ORF">GSOID_T00010276001</name>
</gene>
<dbReference type="GO" id="GO:0050660">
    <property type="term" value="F:flavin adenine dinucleotide binding"/>
    <property type="evidence" value="ECO:0007669"/>
    <property type="project" value="InterPro"/>
</dbReference>
<dbReference type="OrthoDB" id="10262250at2759"/>
<evidence type="ECO:0000256" key="3">
    <source>
        <dbReference type="ARBA" id="ARBA00022643"/>
    </source>
</evidence>
<comment type="cofactor">
    <cofactor evidence="1">
        <name>FMN</name>
        <dbReference type="ChEBI" id="CHEBI:58210"/>
    </cofactor>
</comment>
<evidence type="ECO:0000256" key="2">
    <source>
        <dbReference type="ARBA" id="ARBA00022630"/>
    </source>
</evidence>